<dbReference type="GO" id="GO:0003676">
    <property type="term" value="F:nucleic acid binding"/>
    <property type="evidence" value="ECO:0007669"/>
    <property type="project" value="InterPro"/>
</dbReference>
<evidence type="ECO:0000256" key="1">
    <source>
        <dbReference type="SAM" id="MobiDB-lite"/>
    </source>
</evidence>
<feature type="compositionally biased region" description="Basic and acidic residues" evidence="1">
    <location>
        <begin position="359"/>
        <end position="398"/>
    </location>
</feature>
<feature type="compositionally biased region" description="Basic and acidic residues" evidence="1">
    <location>
        <begin position="1193"/>
        <end position="1207"/>
    </location>
</feature>
<feature type="region of interest" description="Disordered" evidence="1">
    <location>
        <begin position="1162"/>
        <end position="1215"/>
    </location>
</feature>
<dbReference type="PROSITE" id="PS50994">
    <property type="entry name" value="INTEGRASE"/>
    <property type="match status" value="1"/>
</dbReference>
<dbReference type="InterPro" id="IPR012337">
    <property type="entry name" value="RNaseH-like_sf"/>
</dbReference>
<dbReference type="InterPro" id="IPR013103">
    <property type="entry name" value="RVT_2"/>
</dbReference>
<reference evidence="4 5" key="1">
    <citation type="submission" date="2016-02" db="EMBL/GenBank/DDBJ databases">
        <title>Genome analysis of coral dinoflagellate symbionts highlights evolutionary adaptations to a symbiotic lifestyle.</title>
        <authorList>
            <person name="Aranda M."/>
            <person name="Li Y."/>
            <person name="Liew Y.J."/>
            <person name="Baumgarten S."/>
            <person name="Simakov O."/>
            <person name="Wilson M."/>
            <person name="Piel J."/>
            <person name="Ashoor H."/>
            <person name="Bougouffa S."/>
            <person name="Bajic V.B."/>
            <person name="Ryu T."/>
            <person name="Ravasi T."/>
            <person name="Bayer T."/>
            <person name="Micklem G."/>
            <person name="Kim H."/>
            <person name="Bhak J."/>
            <person name="Lajeunesse T.C."/>
            <person name="Voolstra C.R."/>
        </authorList>
    </citation>
    <scope>NUCLEOTIDE SEQUENCE [LARGE SCALE GENOMIC DNA]</scope>
    <source>
        <strain evidence="4 5">CCMP2467</strain>
    </source>
</reference>
<feature type="region of interest" description="Disordered" evidence="1">
    <location>
        <begin position="414"/>
        <end position="434"/>
    </location>
</feature>
<dbReference type="Gene3D" id="3.30.420.10">
    <property type="entry name" value="Ribonuclease H-like superfamily/Ribonuclease H"/>
    <property type="match status" value="1"/>
</dbReference>
<feature type="signal peptide" evidence="2">
    <location>
        <begin position="1"/>
        <end position="17"/>
    </location>
</feature>
<feature type="compositionally biased region" description="Basic and acidic residues" evidence="1">
    <location>
        <begin position="416"/>
        <end position="434"/>
    </location>
</feature>
<evidence type="ECO:0000313" key="4">
    <source>
        <dbReference type="EMBL" id="OLP80516.1"/>
    </source>
</evidence>
<dbReference type="OrthoDB" id="411616at2759"/>
<dbReference type="SUPFAM" id="SSF53098">
    <property type="entry name" value="Ribonuclease H-like"/>
    <property type="match status" value="1"/>
</dbReference>
<dbReference type="InterPro" id="IPR036397">
    <property type="entry name" value="RNaseH_sf"/>
</dbReference>
<feature type="region of interest" description="Disordered" evidence="1">
    <location>
        <begin position="2089"/>
        <end position="2170"/>
    </location>
</feature>
<accession>A0A1Q9CC75</accession>
<keyword evidence="5" id="KW-1185">Reference proteome</keyword>
<dbReference type="Proteomes" id="UP000186817">
    <property type="component" value="Unassembled WGS sequence"/>
</dbReference>
<dbReference type="EMBL" id="LSRX01001373">
    <property type="protein sequence ID" value="OLP80516.1"/>
    <property type="molecule type" value="Genomic_DNA"/>
</dbReference>
<protein>
    <submittedName>
        <fullName evidence="4">Copia protein</fullName>
    </submittedName>
</protein>
<dbReference type="InterPro" id="IPR001584">
    <property type="entry name" value="Integrase_cat-core"/>
</dbReference>
<sequence length="2957" mass="329628">MAAGFCGGWLLWSTVAAALLLAVLYQAVPSTKEVGLPEAMSLELAARQEAGAPSCLDRWMFASCSLSTGCAAPDFHFAVTFSGPTFAPGASWSMLQDLLKQHIPKSQILFEANFPHMTFAYSCCSPGEVGKGQFLEALRQWRLPSLPIRLYGRVVCSRRPSKRAVYLALVPDHASQLRLFEALRSFEARAGGVERRNGLFHLTLMQVSSEAWTPEVEETLADAWANAGAVLGEFLLTHGDLNASELLCNPKKELLRGLWVEDVALCVFRADGKKGGRGGGSQFFQGGGGPGGGMKFQFGGGGFPGGGGEPSEPPAASAPAQERDSQEWHGSGWGQRQWSEASRDWDSDPWGGQQTWSTRDWHNGWHDRNGWDYSRSDREWRGTSDSTKDSDHGSDGTWYDRRCSSADGYWTSSTRTRREHEANQHDELSDHKKATLSERMAVPSFSADSTGDDLGASARSYLRQVDAWIKVTRAPRHQQALLLYQHLQGRAWVESEELSVEAFASDNGVQIFRQWVQDRYQEVEVSKVAEALTYSFRKLKRGQHQSIREFNSLYDRAHTRLLEIDCRLPEVARAWAYLNGLGLSHSEELGVLASVNNDYNTSRLQRAAILHEKSLKGPWAFQRNQQGDGRRFFAGKNTKAAFVTEHAEDSDPELGSMIGDDLPEEDAVELHEAFMAQESAKAKFREIAKARGINPEASKGDGKSAAERLQVAKSRSFCSGCKRRGHWHRDAECPLNQGRALPERDDSKGSGQAVKENYVVHVAYEVGDDGDADHLYAITDCACSKTVAGQRWIQNYIAKAKRVGWEPQLIPCDDEFRFGASKLFKANYTATVAIQVGSKSFMVRAAVVSGDVPLLLSRHTLGKLGMVYDIENHRADFKKLNIENYKLCFTSSGHPSLPVSPSKVADLQYPDPQEWGAREVIINSVTFGSLHQFTTCGVGRQQSLSRPSGSAGPFFRKQPPAPSLLVTHMSLPAPPKSVWQMTKAELIKYGSEIGVTLHSTWTVPEIRAIIQERRANTNPSQTPKGLGNMTLAELKTKAAELRVNVKDGMGKGEIIRVIRDFTRAPDEEVVTFGRFRNFMYKDVPESYLQWAMKEVAANTGASDDLKRLAGWAATRGENKNIPPDPEDEAVVPYHPETDAASSMGSVASWSVLDQKPLPATRGYAKAKAMAPSTTGAQELDDENGHPARPVQPRPDDFPAVEDGREEQSDSNYEPIANDMSGSGNMTTGGQCGSHFGTVLEDFYKSSDAPGRPIGEGADYAQTDEEDHNDNFLECYETQLVAVENLENKAKDLRIKKIFDPYECQGIVDTVCQLAGATPRRTCQSRGKTVILGAFVHGGVTGITSKTFTFGEVARYLNAYLKYHHPNKAQWTSLSLNKGNMAGPHRDSHNHVESYNLTTSFGQKSGGRLWVEEGQCDGLHGQEHPLELKDDKALQGIFVDTKNKVVSFHPRRRHFVEAWTGERFSVTAYSVRSLHKLSREQRDLLRNRGFPITELKKPHDTHHTECSHVPSLQQDEVCQRPKKSVRKELWKKAGLLGSLLAVTIAAASSFLCEVYSRPGPGVSLQEVGGHQRTYEAAVLGYDVAEPMNEGCWRNTSDLEKLYENIDVLQPRVLWIHDDGTLGHDDKQDQRLHDAAEHQLGKGGTVVYQAPERARFWRSPKVLRLQESYTYRIQYDGGICCLWLRDDHHGSDYLENTPCEVYVNETQKEPEPSRVGAEAISFDKPVASHIRAALTRLHQNLGHPANADLTRHLRLAGADEDIIKIAKGMKCQVCDRNKRAAAPRPASLPTYLDFNQLVSVDVFHVFDVNRQRHEMLSVIDHGTTFHLVRRLVGHSANSFEKAFVEVWSNTFGSPACIAADLETGLQAGLAKYCEFAGVKLRASAGQAHWQQGTVERHGQWHQDILQKIIDEHSVGETDIDLAVTAANQAKNELRRRHGYSPCQAVFGKDPRHPEDLMSGNDDQHVLELMTADRRRQREVALRTAARIAFYRSQVDVKLRKSLIQRARVKKGSYSIGEMVCFYRLGKSGTTSKRGQWRGPGLILGNDGGNWWISYGGRCHLVAEEHMRPSTAEELGSLFSSRVTRNDLETLLFASPEDPDNYTTPDQPGMSEPGDHDMDPPETMSDGGEPAFEHDLPYEDTRETPKPTGGAPSTYGPEARRQRKKGRPAGTQPYEALMLKAATTERSKEKQYEKELPWRLIPPEQHGAFKDAEAKQIKEHIDHQALRMLSRQETEQVLKDVPAERVLNSRWAYKDKNYAKRRENKDLAWRPKARLIIGGHRDPDIPSLVTDAPTVSRLSVLVLMQILACHLDEPEPWIACAGDVNAAFLNGPALKRTLFMRQPRSGIQGMEPGTIFQVMKGIFGLPDSPRGWWEEVQRLIDIVRVTHHDTVYYLIACPLDPCVYYLVPEHTRDEQPQAYLCIHVDDLLVIGPRELATKLRQALSQVLPIEEWEENAFDYIGSHFEVKPDGVEVSQTAYAATRLFTVDIEKGQHEQEQANKDQIVDNQSLIGGLSWLAVQSRPDLQVSVSIAQQMQKSPSVEDLKFTNAASRKASTFKEQGLRFTKIDLTDPVLLVFHDSSWANVVPLEGEDGFRLTPEDHEKGFITGVPSDYQVRKAKRASTRVASQYGILILASDGEKINSGGRCNILDWKSSTAKRVCRSTFAAESIACCEGPLQKVEQLEGHQPIKDWPSILPLFGKFSTESGSGIAYRCSGPGVKELSTKSWKEDMEESASRRNIVVLFYESNLGEMEEVQEAFTTFVSKLVQASSAFSTDSQQEGDKKNVFWFKDDGTWAILRHPLNQRKTGSSLRSYVSRIFSSGIVEGVRGEAWFVYDAEKKQYLALMLGWGSCWTTSPFRSDRLWLMSRPISTPIRLRYYGPEGQQPSKCHPTVSSFLAMAEVVDIEDSPPPRASGPRMPSADELKKEIRTYLLGKDLSSISLKALRVELETRTLSAVGGAT</sequence>
<feature type="chain" id="PRO_5013000179" evidence="2">
    <location>
        <begin position="18"/>
        <end position="2957"/>
    </location>
</feature>
<dbReference type="Pfam" id="PF07727">
    <property type="entry name" value="RVT_2"/>
    <property type="match status" value="1"/>
</dbReference>
<evidence type="ECO:0000313" key="5">
    <source>
        <dbReference type="Proteomes" id="UP000186817"/>
    </source>
</evidence>
<evidence type="ECO:0000256" key="2">
    <source>
        <dbReference type="SAM" id="SignalP"/>
    </source>
</evidence>
<feature type="region of interest" description="Disordered" evidence="1">
    <location>
        <begin position="275"/>
        <end position="398"/>
    </location>
</feature>
<feature type="compositionally biased region" description="Gly residues" evidence="1">
    <location>
        <begin position="277"/>
        <end position="309"/>
    </location>
</feature>
<comment type="caution">
    <text evidence="4">The sequence shown here is derived from an EMBL/GenBank/DDBJ whole genome shotgun (WGS) entry which is preliminary data.</text>
</comment>
<evidence type="ECO:0000259" key="3">
    <source>
        <dbReference type="PROSITE" id="PS50994"/>
    </source>
</evidence>
<proteinExistence type="predicted"/>
<organism evidence="4 5">
    <name type="scientific">Symbiodinium microadriaticum</name>
    <name type="common">Dinoflagellate</name>
    <name type="synonym">Zooxanthella microadriatica</name>
    <dbReference type="NCBI Taxonomy" id="2951"/>
    <lineage>
        <taxon>Eukaryota</taxon>
        <taxon>Sar</taxon>
        <taxon>Alveolata</taxon>
        <taxon>Dinophyceae</taxon>
        <taxon>Suessiales</taxon>
        <taxon>Symbiodiniaceae</taxon>
        <taxon>Symbiodinium</taxon>
    </lineage>
</organism>
<name>A0A1Q9CC75_SYMMI</name>
<keyword evidence="2" id="KW-0732">Signal</keyword>
<dbReference type="GO" id="GO:0015074">
    <property type="term" value="P:DNA integration"/>
    <property type="evidence" value="ECO:0007669"/>
    <property type="project" value="InterPro"/>
</dbReference>
<feature type="domain" description="Integrase catalytic" evidence="3">
    <location>
        <begin position="1783"/>
        <end position="1947"/>
    </location>
</feature>
<feature type="compositionally biased region" description="Basic and acidic residues" evidence="1">
    <location>
        <begin position="2128"/>
        <end position="2142"/>
    </location>
</feature>
<gene>
    <name evidence="4" type="primary">GIP</name>
    <name evidence="4" type="ORF">AK812_SmicGene39063</name>
</gene>